<dbReference type="GO" id="GO:0003779">
    <property type="term" value="F:actin binding"/>
    <property type="evidence" value="ECO:0007669"/>
    <property type="project" value="InterPro"/>
</dbReference>
<organism evidence="3 4">
    <name type="scientific">Caerostris darwini</name>
    <dbReference type="NCBI Taxonomy" id="1538125"/>
    <lineage>
        <taxon>Eukaryota</taxon>
        <taxon>Metazoa</taxon>
        <taxon>Ecdysozoa</taxon>
        <taxon>Arthropoda</taxon>
        <taxon>Chelicerata</taxon>
        <taxon>Arachnida</taxon>
        <taxon>Araneae</taxon>
        <taxon>Araneomorphae</taxon>
        <taxon>Entelegynae</taxon>
        <taxon>Araneoidea</taxon>
        <taxon>Araneidae</taxon>
        <taxon>Caerostris</taxon>
    </lineage>
</organism>
<dbReference type="PANTHER" id="PTHR22739:SF7">
    <property type="entry name" value="EG:152A3.3 PROTEIN-RELATED"/>
    <property type="match status" value="1"/>
</dbReference>
<comment type="caution">
    <text evidence="3">The sequence shown here is derived from an EMBL/GenBank/DDBJ whole genome shotgun (WGS) entry which is preliminary data.</text>
</comment>
<evidence type="ECO:0000259" key="2">
    <source>
        <dbReference type="SMART" id="SM01283"/>
    </source>
</evidence>
<evidence type="ECO:0000313" key="3">
    <source>
        <dbReference type="EMBL" id="GIY77934.1"/>
    </source>
</evidence>
<dbReference type="Gene3D" id="1.10.10.1540">
    <property type="entry name" value="Costar domain"/>
    <property type="match status" value="1"/>
</dbReference>
<sequence>MMQQKWDKSDPRYGKPPEGSKTEKRGQAAGSHISNEVTFLCEMIHQYGVPNEDNTVSITFGELFQIYTTISNKVVGILLRARKHGLLYFEGEMLYQRRDDNVIITLLKPIEEICPNRAPLKRKREEEQMSWLNPEDY</sequence>
<dbReference type="PANTHER" id="PTHR22739">
    <property type="entry name" value="STRIATED MUSCLE ACTIVATOR OF RHO-DEPENDENT SIGNALING-RELATED"/>
    <property type="match status" value="1"/>
</dbReference>
<protein>
    <submittedName>
        <fullName evidence="3">Actin-binding Rho-activating protein</fullName>
    </submittedName>
</protein>
<accession>A0AAV4W6V3</accession>
<feature type="domain" description="Costars" evidence="2">
    <location>
        <begin position="31"/>
        <end position="107"/>
    </location>
</feature>
<evidence type="ECO:0000313" key="4">
    <source>
        <dbReference type="Proteomes" id="UP001054837"/>
    </source>
</evidence>
<dbReference type="Pfam" id="PF14705">
    <property type="entry name" value="Costars"/>
    <property type="match status" value="1"/>
</dbReference>
<gene>
    <name evidence="3" type="primary">Abra</name>
    <name evidence="3" type="ORF">CDAR_572861</name>
</gene>
<evidence type="ECO:0000256" key="1">
    <source>
        <dbReference type="SAM" id="MobiDB-lite"/>
    </source>
</evidence>
<keyword evidence="4" id="KW-1185">Reference proteome</keyword>
<dbReference type="InterPro" id="IPR038095">
    <property type="entry name" value="Costars_sf"/>
</dbReference>
<reference evidence="3 4" key="1">
    <citation type="submission" date="2021-06" db="EMBL/GenBank/DDBJ databases">
        <title>Caerostris darwini draft genome.</title>
        <authorList>
            <person name="Kono N."/>
            <person name="Arakawa K."/>
        </authorList>
    </citation>
    <scope>NUCLEOTIDE SEQUENCE [LARGE SCALE GENOMIC DNA]</scope>
</reference>
<dbReference type="GO" id="GO:0030017">
    <property type="term" value="C:sarcomere"/>
    <property type="evidence" value="ECO:0007669"/>
    <property type="project" value="TreeGrafter"/>
</dbReference>
<dbReference type="GO" id="GO:0045944">
    <property type="term" value="P:positive regulation of transcription by RNA polymerase II"/>
    <property type="evidence" value="ECO:0007669"/>
    <property type="project" value="TreeGrafter"/>
</dbReference>
<feature type="compositionally biased region" description="Basic and acidic residues" evidence="1">
    <location>
        <begin position="1"/>
        <end position="26"/>
    </location>
</feature>
<dbReference type="GO" id="GO:0035025">
    <property type="term" value="P:positive regulation of Rho protein signal transduction"/>
    <property type="evidence" value="ECO:0007669"/>
    <property type="project" value="InterPro"/>
</dbReference>
<name>A0AAV4W6V3_9ARAC</name>
<dbReference type="EMBL" id="BPLQ01014198">
    <property type="protein sequence ID" value="GIY77934.1"/>
    <property type="molecule type" value="Genomic_DNA"/>
</dbReference>
<proteinExistence type="predicted"/>
<dbReference type="InterPro" id="IPR026111">
    <property type="entry name" value="Abra"/>
</dbReference>
<dbReference type="InterPro" id="IPR027817">
    <property type="entry name" value="Costars_dom"/>
</dbReference>
<dbReference type="SMART" id="SM01283">
    <property type="entry name" value="Costars"/>
    <property type="match status" value="1"/>
</dbReference>
<dbReference type="AlphaFoldDB" id="A0AAV4W6V3"/>
<dbReference type="Proteomes" id="UP001054837">
    <property type="component" value="Unassembled WGS sequence"/>
</dbReference>
<feature type="region of interest" description="Disordered" evidence="1">
    <location>
        <begin position="1"/>
        <end position="30"/>
    </location>
</feature>